<dbReference type="Proteomes" id="UP000215086">
    <property type="component" value="Chromosome"/>
</dbReference>
<dbReference type="AlphaFoldDB" id="A0A286RGI0"/>
<accession>A0A286RGI0</accession>
<organism evidence="7 8">
    <name type="scientific">Thermogutta terrifontis</name>
    <dbReference type="NCBI Taxonomy" id="1331910"/>
    <lineage>
        <taxon>Bacteria</taxon>
        <taxon>Pseudomonadati</taxon>
        <taxon>Planctomycetota</taxon>
        <taxon>Planctomycetia</taxon>
        <taxon>Pirellulales</taxon>
        <taxon>Thermoguttaceae</taxon>
        <taxon>Thermogutta</taxon>
    </lineage>
</organism>
<dbReference type="RefSeq" id="WP_095415226.1">
    <property type="nucleotide sequence ID" value="NZ_CP018477.1"/>
</dbReference>
<protein>
    <recommendedName>
        <fullName evidence="4 5">Small ribosomal subunit protein uS9</fullName>
    </recommendedName>
</protein>
<dbReference type="InterPro" id="IPR020568">
    <property type="entry name" value="Ribosomal_Su5_D2-typ_SF"/>
</dbReference>
<evidence type="ECO:0000313" key="7">
    <source>
        <dbReference type="EMBL" id="ASV75060.1"/>
    </source>
</evidence>
<evidence type="ECO:0000256" key="2">
    <source>
        <dbReference type="ARBA" id="ARBA00022980"/>
    </source>
</evidence>
<evidence type="ECO:0000313" key="8">
    <source>
        <dbReference type="Proteomes" id="UP000215086"/>
    </source>
</evidence>
<evidence type="ECO:0000256" key="3">
    <source>
        <dbReference type="ARBA" id="ARBA00023274"/>
    </source>
</evidence>
<dbReference type="InterPro" id="IPR014721">
    <property type="entry name" value="Ribsml_uS5_D2-typ_fold_subgr"/>
</dbReference>
<dbReference type="NCBIfam" id="NF001099">
    <property type="entry name" value="PRK00132.1"/>
    <property type="match status" value="1"/>
</dbReference>
<evidence type="ECO:0000256" key="1">
    <source>
        <dbReference type="ARBA" id="ARBA00005251"/>
    </source>
</evidence>
<keyword evidence="8" id="KW-1185">Reference proteome</keyword>
<reference evidence="7 8" key="1">
    <citation type="journal article" name="Front. Microbiol.">
        <title>Sugar Metabolism of the First Thermophilic Planctomycete Thermogutta terrifontis: Comparative Genomic and Transcriptomic Approaches.</title>
        <authorList>
            <person name="Elcheninov A.G."/>
            <person name="Menzel P."/>
            <person name="Gudbergsdottir S.R."/>
            <person name="Slesarev A.I."/>
            <person name="Kadnikov V.V."/>
            <person name="Krogh A."/>
            <person name="Bonch-Osmolovskaya E.A."/>
            <person name="Peng X."/>
            <person name="Kublanov I.V."/>
        </authorList>
    </citation>
    <scope>NUCLEOTIDE SEQUENCE [LARGE SCALE GENOMIC DNA]</scope>
    <source>
        <strain evidence="7 8">R1</strain>
    </source>
</reference>
<name>A0A286RGI0_9BACT</name>
<dbReference type="Gene3D" id="3.30.230.10">
    <property type="match status" value="1"/>
</dbReference>
<dbReference type="EMBL" id="CP018477">
    <property type="protein sequence ID" value="ASV75060.1"/>
    <property type="molecule type" value="Genomic_DNA"/>
</dbReference>
<dbReference type="InterPro" id="IPR020574">
    <property type="entry name" value="Ribosomal_uS9_CS"/>
</dbReference>
<sequence length="140" mass="15424">MVKKVIIEGKGTNDFLGTGRRKATAVARARIRPGQGRIAVNGRALEDYFPNELYQKRVLQPLELTGRLQSVDVILRVAGGGISGQADACKLAIARALVRMDPELRQTLRDAGLLTADGRKKERKKYGLHGARRGTQFSKR</sequence>
<dbReference type="KEGG" id="ttf:THTE_2458"/>
<dbReference type="OrthoDB" id="9803965at2"/>
<dbReference type="PANTHER" id="PTHR21569:SF1">
    <property type="entry name" value="SMALL RIBOSOMAL SUBUNIT PROTEIN US9M"/>
    <property type="match status" value="1"/>
</dbReference>
<dbReference type="InterPro" id="IPR023035">
    <property type="entry name" value="Ribosomal_uS9_bac/plastid"/>
</dbReference>
<dbReference type="HAMAP" id="MF_00532_B">
    <property type="entry name" value="Ribosomal_uS9_B"/>
    <property type="match status" value="1"/>
</dbReference>
<keyword evidence="3 5" id="KW-0687">Ribonucleoprotein</keyword>
<dbReference type="GO" id="GO:0006412">
    <property type="term" value="P:translation"/>
    <property type="evidence" value="ECO:0007669"/>
    <property type="project" value="UniProtKB-UniRule"/>
</dbReference>
<dbReference type="GO" id="GO:0022627">
    <property type="term" value="C:cytosolic small ribosomal subunit"/>
    <property type="evidence" value="ECO:0007669"/>
    <property type="project" value="TreeGrafter"/>
</dbReference>
<evidence type="ECO:0000256" key="4">
    <source>
        <dbReference type="ARBA" id="ARBA00035259"/>
    </source>
</evidence>
<dbReference type="PROSITE" id="PS00360">
    <property type="entry name" value="RIBOSOMAL_S9"/>
    <property type="match status" value="1"/>
</dbReference>
<dbReference type="SUPFAM" id="SSF54211">
    <property type="entry name" value="Ribosomal protein S5 domain 2-like"/>
    <property type="match status" value="1"/>
</dbReference>
<dbReference type="InterPro" id="IPR000754">
    <property type="entry name" value="Ribosomal_uS9"/>
</dbReference>
<evidence type="ECO:0000256" key="5">
    <source>
        <dbReference type="HAMAP-Rule" id="MF_00532"/>
    </source>
</evidence>
<gene>
    <name evidence="5" type="primary">rpsI</name>
    <name evidence="7" type="ORF">THTE_2458</name>
</gene>
<dbReference type="FunFam" id="3.30.230.10:FF:000001">
    <property type="entry name" value="30S ribosomal protein S9"/>
    <property type="match status" value="1"/>
</dbReference>
<dbReference type="Pfam" id="PF00380">
    <property type="entry name" value="Ribosomal_S9"/>
    <property type="match status" value="1"/>
</dbReference>
<proteinExistence type="inferred from homology"/>
<evidence type="ECO:0000256" key="6">
    <source>
        <dbReference type="RuleBase" id="RU003815"/>
    </source>
</evidence>
<dbReference type="GO" id="GO:0003735">
    <property type="term" value="F:structural constituent of ribosome"/>
    <property type="evidence" value="ECO:0007669"/>
    <property type="project" value="InterPro"/>
</dbReference>
<dbReference type="GO" id="GO:0003723">
    <property type="term" value="F:RNA binding"/>
    <property type="evidence" value="ECO:0007669"/>
    <property type="project" value="TreeGrafter"/>
</dbReference>
<keyword evidence="2 5" id="KW-0689">Ribosomal protein</keyword>
<dbReference type="PANTHER" id="PTHR21569">
    <property type="entry name" value="RIBOSOMAL PROTEIN S9"/>
    <property type="match status" value="1"/>
</dbReference>
<comment type="similarity">
    <text evidence="1 5 6">Belongs to the universal ribosomal protein uS9 family.</text>
</comment>